<protein>
    <submittedName>
        <fullName evidence="1">(wild Malaysian banana) hypothetical protein</fullName>
    </submittedName>
</protein>
<organism evidence="2 3">
    <name type="scientific">Musa acuminata subsp. malaccensis</name>
    <name type="common">Wild banana</name>
    <name type="synonym">Musa malaccensis</name>
    <dbReference type="NCBI Taxonomy" id="214687"/>
    <lineage>
        <taxon>Eukaryota</taxon>
        <taxon>Viridiplantae</taxon>
        <taxon>Streptophyta</taxon>
        <taxon>Embryophyta</taxon>
        <taxon>Tracheophyta</taxon>
        <taxon>Spermatophyta</taxon>
        <taxon>Magnoliopsida</taxon>
        <taxon>Liliopsida</taxon>
        <taxon>Zingiberales</taxon>
        <taxon>Musaceae</taxon>
        <taxon>Musa</taxon>
    </lineage>
</organism>
<dbReference type="PANTHER" id="PTHR37213">
    <property type="entry name" value="SUBTILISIN-LIKE PROTEASE"/>
    <property type="match status" value="1"/>
</dbReference>
<evidence type="ECO:0000313" key="1">
    <source>
        <dbReference type="EMBL" id="CAG1847132.1"/>
    </source>
</evidence>
<dbReference type="OMA" id="WIKPERE"/>
<accession>A0A804JJ99</accession>
<evidence type="ECO:0000313" key="2">
    <source>
        <dbReference type="EnsemblPlants" id="Ma06_p22720.1"/>
    </source>
</evidence>
<dbReference type="EMBL" id="HG996471">
    <property type="protein sequence ID" value="CAG1847132.1"/>
    <property type="molecule type" value="Genomic_DNA"/>
</dbReference>
<dbReference type="AlphaFoldDB" id="A0A804JJ99"/>
<dbReference type="Proteomes" id="UP000012960">
    <property type="component" value="Unplaced"/>
</dbReference>
<reference evidence="1" key="1">
    <citation type="submission" date="2021-03" db="EMBL/GenBank/DDBJ databases">
        <authorList>
            <consortium name="Genoscope - CEA"/>
            <person name="William W."/>
        </authorList>
    </citation>
    <scope>NUCLEOTIDE SEQUENCE</scope>
    <source>
        <strain evidence="1">Doubled-haploid Pahang</strain>
    </source>
</reference>
<evidence type="ECO:0000313" key="3">
    <source>
        <dbReference type="Proteomes" id="UP000012960"/>
    </source>
</evidence>
<dbReference type="Gramene" id="Ma06_t22720.1">
    <property type="protein sequence ID" value="Ma06_p22720.1"/>
    <property type="gene ID" value="Ma06_g22720"/>
</dbReference>
<keyword evidence="3" id="KW-1185">Reference proteome</keyword>
<name>A0A804JJ99_MUSAM</name>
<dbReference type="PANTHER" id="PTHR37213:SF1">
    <property type="entry name" value="SUBTILISIN-LIKE PROTEASE"/>
    <property type="match status" value="1"/>
</dbReference>
<gene>
    <name evidence="1" type="ORF">GSMUA_169270.1</name>
</gene>
<reference evidence="2" key="2">
    <citation type="submission" date="2021-05" db="UniProtKB">
        <authorList>
            <consortium name="EnsemblPlants"/>
        </authorList>
    </citation>
    <scope>IDENTIFICATION</scope>
    <source>
        <strain evidence="2">subsp. malaccensis</strain>
    </source>
</reference>
<proteinExistence type="predicted"/>
<dbReference type="EnsemblPlants" id="Ma06_t22720.1">
    <property type="protein sequence ID" value="Ma06_p22720.1"/>
    <property type="gene ID" value="Ma06_g22720"/>
</dbReference>
<sequence>MASWRRRLGNLRTFVGNATGGLRGGANLASWVVAGTLTDFLWVVAGLSKIFTLLVLQERAALAAASDPHRYVERRKPSGNWSDI</sequence>
<dbReference type="InParanoid" id="A0A804JJ99"/>